<dbReference type="Proteomes" id="UP000245252">
    <property type="component" value="Unassembled WGS sequence"/>
</dbReference>
<evidence type="ECO:0000313" key="3">
    <source>
        <dbReference type="Proteomes" id="UP000245252"/>
    </source>
</evidence>
<gene>
    <name evidence="2" type="ORF">DEM27_29820</name>
</gene>
<evidence type="ECO:0008006" key="4">
    <source>
        <dbReference type="Google" id="ProtNLM"/>
    </source>
</evidence>
<proteinExistence type="predicted"/>
<sequence>MKIVYEVVRHDGGWAYRLGDVYSEAFPTHAEALEAVRIVAAEQQVAGEASVISYQDKDGVWRREYDDGSDRPEPEIIDSQWAGAPQ</sequence>
<evidence type="ECO:0000256" key="1">
    <source>
        <dbReference type="SAM" id="MobiDB-lite"/>
    </source>
</evidence>
<dbReference type="RefSeq" id="WP_109461898.1">
    <property type="nucleotide sequence ID" value="NZ_QFBC01000022.1"/>
</dbReference>
<feature type="compositionally biased region" description="Basic and acidic residues" evidence="1">
    <location>
        <begin position="62"/>
        <end position="74"/>
    </location>
</feature>
<dbReference type="EMBL" id="QFBC01000022">
    <property type="protein sequence ID" value="PWE52624.1"/>
    <property type="molecule type" value="Genomic_DNA"/>
</dbReference>
<accession>A0A2U2DH78</accession>
<dbReference type="Pfam" id="PF09954">
    <property type="entry name" value="DUF2188"/>
    <property type="match status" value="1"/>
</dbReference>
<comment type="caution">
    <text evidence="2">The sequence shown here is derived from an EMBL/GenBank/DDBJ whole genome shotgun (WGS) entry which is preliminary data.</text>
</comment>
<protein>
    <recommendedName>
        <fullName evidence="4">DUF2188 domain-containing protein</fullName>
    </recommendedName>
</protein>
<dbReference type="OrthoDB" id="7596641at2"/>
<dbReference type="InterPro" id="IPR018691">
    <property type="entry name" value="DUF2188"/>
</dbReference>
<feature type="region of interest" description="Disordered" evidence="1">
    <location>
        <begin position="62"/>
        <end position="86"/>
    </location>
</feature>
<organism evidence="2 3">
    <name type="scientific">Metarhizobium album</name>
    <dbReference type="NCBI Taxonomy" id="2182425"/>
    <lineage>
        <taxon>Bacteria</taxon>
        <taxon>Pseudomonadati</taxon>
        <taxon>Pseudomonadota</taxon>
        <taxon>Alphaproteobacteria</taxon>
        <taxon>Hyphomicrobiales</taxon>
        <taxon>Rhizobiaceae</taxon>
        <taxon>Metarhizobium</taxon>
    </lineage>
</organism>
<name>A0A2U2DH78_9HYPH</name>
<keyword evidence="3" id="KW-1185">Reference proteome</keyword>
<dbReference type="AlphaFoldDB" id="A0A2U2DH78"/>
<reference evidence="2 3" key="1">
    <citation type="submission" date="2018-05" db="EMBL/GenBank/DDBJ databases">
        <title>The draft genome of strain NS-104.</title>
        <authorList>
            <person name="Hang P."/>
            <person name="Jiang J."/>
        </authorList>
    </citation>
    <scope>NUCLEOTIDE SEQUENCE [LARGE SCALE GENOMIC DNA]</scope>
    <source>
        <strain evidence="2 3">NS-104</strain>
    </source>
</reference>
<evidence type="ECO:0000313" key="2">
    <source>
        <dbReference type="EMBL" id="PWE52624.1"/>
    </source>
</evidence>